<evidence type="ECO:0000256" key="5">
    <source>
        <dbReference type="ARBA" id="ARBA00023136"/>
    </source>
</evidence>
<evidence type="ECO:0000256" key="4">
    <source>
        <dbReference type="ARBA" id="ARBA00022989"/>
    </source>
</evidence>
<dbReference type="PANTHER" id="PTHR35007:SF3">
    <property type="entry name" value="POSSIBLE CONSERVED ALANINE RICH MEMBRANE PROTEIN"/>
    <property type="match status" value="1"/>
</dbReference>
<reference evidence="8 9" key="1">
    <citation type="submission" date="2024-07" db="EMBL/GenBank/DDBJ databases">
        <authorList>
            <person name="Lee S."/>
            <person name="Kang M."/>
        </authorList>
    </citation>
    <scope>NUCLEOTIDE SEQUENCE [LARGE SCALE GENOMIC DNA]</scope>
    <source>
        <strain evidence="8 9">DS6</strain>
    </source>
</reference>
<name>A0ABV3SX85_9ACTN</name>
<feature type="transmembrane region" description="Helical" evidence="6">
    <location>
        <begin position="250"/>
        <end position="270"/>
    </location>
</feature>
<feature type="domain" description="Type II secretion system protein GspF" evidence="7">
    <location>
        <begin position="112"/>
        <end position="237"/>
    </location>
</feature>
<keyword evidence="5 6" id="KW-0472">Membrane</keyword>
<dbReference type="InterPro" id="IPR018076">
    <property type="entry name" value="T2SS_GspF_dom"/>
</dbReference>
<dbReference type="RefSeq" id="WP_367993040.1">
    <property type="nucleotide sequence ID" value="NZ_JBFPJR010000011.1"/>
</dbReference>
<keyword evidence="2" id="KW-1003">Cell membrane</keyword>
<feature type="transmembrane region" description="Helical" evidence="6">
    <location>
        <begin position="225"/>
        <end position="244"/>
    </location>
</feature>
<evidence type="ECO:0000256" key="3">
    <source>
        <dbReference type="ARBA" id="ARBA00022692"/>
    </source>
</evidence>
<dbReference type="EMBL" id="JBFPJR010000011">
    <property type="protein sequence ID" value="MEX0427546.1"/>
    <property type="molecule type" value="Genomic_DNA"/>
</dbReference>
<evidence type="ECO:0000256" key="6">
    <source>
        <dbReference type="SAM" id="Phobius"/>
    </source>
</evidence>
<gene>
    <name evidence="8" type="ORF">AB3X52_07950</name>
</gene>
<proteinExistence type="predicted"/>
<keyword evidence="3 6" id="KW-0812">Transmembrane</keyword>
<evidence type="ECO:0000313" key="8">
    <source>
        <dbReference type="EMBL" id="MEX0427546.1"/>
    </source>
</evidence>
<evidence type="ECO:0000256" key="1">
    <source>
        <dbReference type="ARBA" id="ARBA00004651"/>
    </source>
</evidence>
<dbReference type="Pfam" id="PF00482">
    <property type="entry name" value="T2SSF"/>
    <property type="match status" value="1"/>
</dbReference>
<sequence>MGALLGLGTGLGLLLVWSAFAVPRERERPTVGPSSTERLLMSAGLGHVSATSLWTMCAVAAAAGGLLVEVATRTPPIALVAAVATGWCPVALLRLRARRRQRELAEVWPEAVDNLASAVRAGLGLPEAVAGLAVRGPEPLRPAFERFSADYQLSGRFGECLDRLKEHLADPVGDRVVEGLRVAREVGGGELGRLLRNLSSYLREDLRTRSELESRQAWAVNGARLAVAAPWLVLGFLCFQPQVIRRYASPGGTVVLLVGAVVCVVAYRIMMRIGRLPTERRILTTPMLAEARHSAPVRQEAS</sequence>
<evidence type="ECO:0000256" key="2">
    <source>
        <dbReference type="ARBA" id="ARBA00022475"/>
    </source>
</evidence>
<keyword evidence="4 6" id="KW-1133">Transmembrane helix</keyword>
<keyword evidence="9" id="KW-1185">Reference proteome</keyword>
<accession>A0ABV3SX85</accession>
<evidence type="ECO:0000313" key="9">
    <source>
        <dbReference type="Proteomes" id="UP001556631"/>
    </source>
</evidence>
<feature type="transmembrane region" description="Helical" evidence="6">
    <location>
        <begin position="77"/>
        <end position="95"/>
    </location>
</feature>
<evidence type="ECO:0000259" key="7">
    <source>
        <dbReference type="Pfam" id="PF00482"/>
    </source>
</evidence>
<organism evidence="8 9">
    <name type="scientific">Nocardioides eburneus</name>
    <dbReference type="NCBI Taxonomy" id="3231482"/>
    <lineage>
        <taxon>Bacteria</taxon>
        <taxon>Bacillati</taxon>
        <taxon>Actinomycetota</taxon>
        <taxon>Actinomycetes</taxon>
        <taxon>Propionibacteriales</taxon>
        <taxon>Nocardioidaceae</taxon>
        <taxon>Nocardioides</taxon>
    </lineage>
</organism>
<dbReference type="PANTHER" id="PTHR35007">
    <property type="entry name" value="INTEGRAL MEMBRANE PROTEIN-RELATED"/>
    <property type="match status" value="1"/>
</dbReference>
<dbReference type="Proteomes" id="UP001556631">
    <property type="component" value="Unassembled WGS sequence"/>
</dbReference>
<comment type="caution">
    <text evidence="8">The sequence shown here is derived from an EMBL/GenBank/DDBJ whole genome shotgun (WGS) entry which is preliminary data.</text>
</comment>
<protein>
    <submittedName>
        <fullName evidence="8">Type II secretion system F family protein</fullName>
    </submittedName>
</protein>
<comment type="subcellular location">
    <subcellularLocation>
        <location evidence="1">Cell membrane</location>
        <topology evidence="1">Multi-pass membrane protein</topology>
    </subcellularLocation>
</comment>